<evidence type="ECO:0000256" key="1">
    <source>
        <dbReference type="SAM" id="Phobius"/>
    </source>
</evidence>
<evidence type="ECO:0000313" key="3">
    <source>
        <dbReference type="EMBL" id="ADK85357.1"/>
    </source>
</evidence>
<evidence type="ECO:0000259" key="2">
    <source>
        <dbReference type="Pfam" id="PF01478"/>
    </source>
</evidence>
<proteinExistence type="predicted"/>
<feature type="transmembrane region" description="Helical" evidence="1">
    <location>
        <begin position="96"/>
        <end position="115"/>
    </location>
</feature>
<dbReference type="AlphaFoldDB" id="E1QL92"/>
<dbReference type="eggNOG" id="COG4960">
    <property type="taxonomic scope" value="Bacteria"/>
</dbReference>
<feature type="transmembrane region" description="Helical" evidence="1">
    <location>
        <begin position="122"/>
        <end position="155"/>
    </location>
</feature>
<dbReference type="KEGG" id="dbr:Deba_1992"/>
<protein>
    <submittedName>
        <fullName evidence="3">Peptidase A24A prepilin type IV</fullName>
    </submittedName>
</protein>
<accession>E1QL92</accession>
<dbReference type="EMBL" id="CP002085">
    <property type="protein sequence ID" value="ADK85357.1"/>
    <property type="molecule type" value="Genomic_DNA"/>
</dbReference>
<name>E1QL92_DESB2</name>
<keyword evidence="4" id="KW-1185">Reference proteome</keyword>
<dbReference type="GO" id="GO:0016020">
    <property type="term" value="C:membrane"/>
    <property type="evidence" value="ECO:0007669"/>
    <property type="project" value="InterPro"/>
</dbReference>
<feature type="transmembrane region" description="Helical" evidence="1">
    <location>
        <begin position="167"/>
        <end position="184"/>
    </location>
</feature>
<evidence type="ECO:0000313" key="4">
    <source>
        <dbReference type="Proteomes" id="UP000009047"/>
    </source>
</evidence>
<keyword evidence="1" id="KW-0472">Membrane</keyword>
<keyword evidence="1" id="KW-1133">Transmembrane helix</keyword>
<feature type="transmembrane region" description="Helical" evidence="1">
    <location>
        <begin position="20"/>
        <end position="37"/>
    </location>
</feature>
<dbReference type="Pfam" id="PF01478">
    <property type="entry name" value="Peptidase_A24"/>
    <property type="match status" value="1"/>
</dbReference>
<feature type="domain" description="Prepilin type IV endopeptidase peptidase" evidence="2">
    <location>
        <begin position="51"/>
        <end position="151"/>
    </location>
</feature>
<dbReference type="InterPro" id="IPR000045">
    <property type="entry name" value="Prepilin_IV_endopep_pep"/>
</dbReference>
<dbReference type="RefSeq" id="WP_013258798.1">
    <property type="nucleotide sequence ID" value="NC_014365.1"/>
</dbReference>
<gene>
    <name evidence="3" type="ordered locus">Deba_1992</name>
</gene>
<feature type="transmembrane region" description="Helical" evidence="1">
    <location>
        <begin position="70"/>
        <end position="90"/>
    </location>
</feature>
<reference evidence="3 4" key="1">
    <citation type="journal article" date="2010" name="Stand. Genomic Sci.">
        <title>Complete genome sequence of Desulfarculus baarsii type strain (2st14).</title>
        <authorList>
            <person name="Sun H."/>
            <person name="Spring S."/>
            <person name="Lapidus A."/>
            <person name="Davenport K."/>
            <person name="Del Rio T.G."/>
            <person name="Tice H."/>
            <person name="Nolan M."/>
            <person name="Copeland A."/>
            <person name="Cheng J.F."/>
            <person name="Lucas S."/>
            <person name="Tapia R."/>
            <person name="Goodwin L."/>
            <person name="Pitluck S."/>
            <person name="Ivanova N."/>
            <person name="Pagani I."/>
            <person name="Mavromatis K."/>
            <person name="Ovchinnikova G."/>
            <person name="Pati A."/>
            <person name="Chen A."/>
            <person name="Palaniappan K."/>
            <person name="Hauser L."/>
            <person name="Chang Y.J."/>
            <person name="Jeffries C.D."/>
            <person name="Detter J.C."/>
            <person name="Han C."/>
            <person name="Rohde M."/>
            <person name="Brambilla E."/>
            <person name="Goker M."/>
            <person name="Woyke T."/>
            <person name="Bristow J."/>
            <person name="Eisen J.A."/>
            <person name="Markowitz V."/>
            <person name="Hugenholtz P."/>
            <person name="Kyrpides N.C."/>
            <person name="Klenk H.P."/>
            <person name="Land M."/>
        </authorList>
    </citation>
    <scope>NUCLEOTIDE SEQUENCE [LARGE SCALE GENOMIC DNA]</scope>
    <source>
        <strain evidence="4">ATCC 33931 / DSM 2075 / LMG 7858 / VKM B-1802 / 2st14</strain>
    </source>
</reference>
<sequence length="186" mass="19127">MNSWRTMERQGAAAMVARELEGAYWGLLPAFLCWPLLAMQTSLGPAPATMTLMASLMAGHDVVDRRIPNALTALTAVVGLALSGLLGGWAGLGWSALGGLLVLGLTTVFFLMGALGGGDVKALAALATFVGPASAAWLLLLTALAGGALALGLLIAGRRWPASFAPTMPYGLAIWCGVVLLWAVRP</sequence>
<dbReference type="GO" id="GO:0004190">
    <property type="term" value="F:aspartic-type endopeptidase activity"/>
    <property type="evidence" value="ECO:0007669"/>
    <property type="project" value="InterPro"/>
</dbReference>
<keyword evidence="1" id="KW-0812">Transmembrane</keyword>
<dbReference type="Gene3D" id="1.20.120.1220">
    <property type="match status" value="1"/>
</dbReference>
<dbReference type="HOGENOM" id="CLU_1452256_0_0_7"/>
<dbReference type="STRING" id="644282.Deba_1992"/>
<organism evidence="3 4">
    <name type="scientific">Desulfarculus baarsii (strain ATCC 33931 / DSM 2075 / LMG 7858 / VKM B-1802 / 2st14)</name>
    <dbReference type="NCBI Taxonomy" id="644282"/>
    <lineage>
        <taxon>Bacteria</taxon>
        <taxon>Pseudomonadati</taxon>
        <taxon>Thermodesulfobacteriota</taxon>
        <taxon>Desulfarculia</taxon>
        <taxon>Desulfarculales</taxon>
        <taxon>Desulfarculaceae</taxon>
        <taxon>Desulfarculus</taxon>
    </lineage>
</organism>
<dbReference type="Proteomes" id="UP000009047">
    <property type="component" value="Chromosome"/>
</dbReference>